<protein>
    <submittedName>
        <fullName evidence="12">Uncharacterized protein</fullName>
    </submittedName>
</protein>
<evidence type="ECO:0000256" key="2">
    <source>
        <dbReference type="ARBA" id="ARBA00004220"/>
    </source>
</evidence>
<dbReference type="Pfam" id="PF00169">
    <property type="entry name" value="PH"/>
    <property type="match status" value="1"/>
</dbReference>
<dbReference type="Pfam" id="PF00640">
    <property type="entry name" value="PID"/>
    <property type="match status" value="1"/>
</dbReference>
<keyword evidence="8" id="KW-0968">Cytoplasmic vesicle</keyword>
<organism evidence="12 13">
    <name type="scientific">Brachionus calyciflorus</name>
    <dbReference type="NCBI Taxonomy" id="104777"/>
    <lineage>
        <taxon>Eukaryota</taxon>
        <taxon>Metazoa</taxon>
        <taxon>Spiralia</taxon>
        <taxon>Gnathifera</taxon>
        <taxon>Rotifera</taxon>
        <taxon>Eurotatoria</taxon>
        <taxon>Monogononta</taxon>
        <taxon>Pseudotrocha</taxon>
        <taxon>Ploima</taxon>
        <taxon>Brachionidae</taxon>
        <taxon>Brachionus</taxon>
    </lineage>
</organism>
<dbReference type="AlphaFoldDB" id="A0A814FBC8"/>
<comment type="subcellular location">
    <subcellularLocation>
        <location evidence="4">Cell projection</location>
        <location evidence="4">Ruffle</location>
    </subcellularLocation>
    <subcellularLocation>
        <location evidence="3">Cytoplasmic vesicle</location>
        <location evidence="3">Phagosome</location>
    </subcellularLocation>
    <subcellularLocation>
        <location evidence="2">Early endosome membrane</location>
        <topology evidence="2">Peripheral membrane protein</topology>
    </subcellularLocation>
    <subcellularLocation>
        <location evidence="1">Nucleus</location>
    </subcellularLocation>
</comment>
<dbReference type="InterPro" id="IPR006020">
    <property type="entry name" value="PTB/PI_dom"/>
</dbReference>
<keyword evidence="7" id="KW-0131">Cell cycle</keyword>
<evidence type="ECO:0000313" key="13">
    <source>
        <dbReference type="Proteomes" id="UP000663879"/>
    </source>
</evidence>
<keyword evidence="13" id="KW-1185">Reference proteome</keyword>
<dbReference type="SUPFAM" id="SSF50729">
    <property type="entry name" value="PH domain-like"/>
    <property type="match status" value="2"/>
</dbReference>
<feature type="domain" description="PID" evidence="10">
    <location>
        <begin position="458"/>
        <end position="604"/>
    </location>
</feature>
<accession>A0A814FBC8</accession>
<dbReference type="PROSITE" id="PS50003">
    <property type="entry name" value="PH_DOMAIN"/>
    <property type="match status" value="1"/>
</dbReference>
<comment type="caution">
    <text evidence="12">The sequence shown here is derived from an EMBL/GenBank/DDBJ whole genome shotgun (WGS) entry which is preliminary data.</text>
</comment>
<dbReference type="InterPro" id="IPR001849">
    <property type="entry name" value="PH_domain"/>
</dbReference>
<dbReference type="Gene3D" id="1.20.1270.60">
    <property type="entry name" value="Arfaptin homology (AH) domain/BAR domain"/>
    <property type="match status" value="1"/>
</dbReference>
<feature type="compositionally biased region" description="Polar residues" evidence="9">
    <location>
        <begin position="672"/>
        <end position="689"/>
    </location>
</feature>
<dbReference type="Pfam" id="PF16746">
    <property type="entry name" value="BAR_3"/>
    <property type="match status" value="1"/>
</dbReference>
<dbReference type="InterPro" id="IPR047181">
    <property type="entry name" value="DP13A/B"/>
</dbReference>
<evidence type="ECO:0000256" key="4">
    <source>
        <dbReference type="ARBA" id="ARBA00004466"/>
    </source>
</evidence>
<dbReference type="InterPro" id="IPR011993">
    <property type="entry name" value="PH-like_dom_sf"/>
</dbReference>
<dbReference type="InterPro" id="IPR027267">
    <property type="entry name" value="AH/BAR_dom_sf"/>
</dbReference>
<sequence length="702" mass="80932">MVVVSQKLFLEDCLDDTPQTRAMVDVFERDAAMLKKFSKAFSSSCQKVMNAQVAMISATQEMSYYLRLYGMQNFPLDPSISPSNSNQDLKSQPSEPETLASKLNLFANYVDEISTCFQVFVTQLNDAMIYPLNKLIDSDFDELNSLSKMYQLSSEEEEAVRQKYLRIPNRKEYDQQRVQAGEECYAFKKKFHHTAMNYFSSLNTLQYKRQYMFLEPMMSFIHSLKLFFKMGNETFSCDSSSKIDEFLNNTSSQVCEIKAQQSENMNKTNQLIDLIQQDDSLYYVEQSDSTKNSEPISKTILQKSGYLNLRSRFPFISRWDRSFYFIQNGFLMHQQKTDIAGSAFLELKSDLTVTPCEIDERLFTFQINSQFPKKVVYFQANSNRDRDEWITILENAIKDDNRAKLQSHMSHLKLNNNNPSLMSFFSGRPKGPNIRFELDELLNKSQNELNDKEDQGESFKVRFLGSMNVKSDKGNENINETIRQVMSARAEHNIFKLSEFDLIVNSKSVSLFKVPDSNDENGTSQLNNIDDLYCAKFKLDNIGFWSAHNENEHLFGFIVKDRNQTLKFSCHVFESDVGSKNICDAISKATQQAFKELVDSNRSEHLKLIKQREKEILLANINSLPDKIENGSVENSDIDDDRNELINAAQLAFSSPNPSFVVLDRELLENLSEQDNLTKQNDESVPTENQAHDEEKRSESEA</sequence>
<dbReference type="SMART" id="SM00462">
    <property type="entry name" value="PTB"/>
    <property type="match status" value="1"/>
</dbReference>
<evidence type="ECO:0000256" key="8">
    <source>
        <dbReference type="ARBA" id="ARBA00023329"/>
    </source>
</evidence>
<proteinExistence type="predicted"/>
<evidence type="ECO:0000256" key="9">
    <source>
        <dbReference type="SAM" id="MobiDB-lite"/>
    </source>
</evidence>
<feature type="compositionally biased region" description="Basic and acidic residues" evidence="9">
    <location>
        <begin position="690"/>
        <end position="702"/>
    </location>
</feature>
<dbReference type="OrthoDB" id="10070851at2759"/>
<dbReference type="GO" id="GO:0001726">
    <property type="term" value="C:ruffle"/>
    <property type="evidence" value="ECO:0007669"/>
    <property type="project" value="UniProtKB-SubCell"/>
</dbReference>
<evidence type="ECO:0000256" key="5">
    <source>
        <dbReference type="ARBA" id="ARBA00023242"/>
    </source>
</evidence>
<gene>
    <name evidence="12" type="ORF">OXX778_LOCUS15288</name>
</gene>
<dbReference type="EMBL" id="CAJNOC010003339">
    <property type="protein sequence ID" value="CAF0978359.1"/>
    <property type="molecule type" value="Genomic_DNA"/>
</dbReference>
<reference evidence="12" key="1">
    <citation type="submission" date="2021-02" db="EMBL/GenBank/DDBJ databases">
        <authorList>
            <person name="Nowell W R."/>
        </authorList>
    </citation>
    <scope>NUCLEOTIDE SEQUENCE</scope>
    <source>
        <strain evidence="12">Ploen Becks lab</strain>
    </source>
</reference>
<evidence type="ECO:0000313" key="12">
    <source>
        <dbReference type="EMBL" id="CAF0978359.1"/>
    </source>
</evidence>
<evidence type="ECO:0000256" key="6">
    <source>
        <dbReference type="ARBA" id="ARBA00023273"/>
    </source>
</evidence>
<keyword evidence="5" id="KW-0539">Nucleus</keyword>
<dbReference type="Gene3D" id="2.30.29.30">
    <property type="entry name" value="Pleckstrin-homology domain (PH domain)/Phosphotyrosine-binding domain (PTB)"/>
    <property type="match status" value="2"/>
</dbReference>
<feature type="domain" description="PH" evidence="11">
    <location>
        <begin position="300"/>
        <end position="398"/>
    </location>
</feature>
<dbReference type="Proteomes" id="UP000663879">
    <property type="component" value="Unassembled WGS sequence"/>
</dbReference>
<dbReference type="GO" id="GO:0031901">
    <property type="term" value="C:early endosome membrane"/>
    <property type="evidence" value="ECO:0007669"/>
    <property type="project" value="UniProtKB-SubCell"/>
</dbReference>
<evidence type="ECO:0000259" key="11">
    <source>
        <dbReference type="PROSITE" id="PS50003"/>
    </source>
</evidence>
<dbReference type="PANTHER" id="PTHR46415">
    <property type="entry name" value="ADAPTOR PROTEIN, PHOSPHOTYROSINE INTERACTION, PH DOMAIN AND LEUCINE ZIPPER-CONTAINING 2"/>
    <property type="match status" value="1"/>
</dbReference>
<evidence type="ECO:0000259" key="10">
    <source>
        <dbReference type="PROSITE" id="PS01179"/>
    </source>
</evidence>
<dbReference type="GO" id="GO:0023052">
    <property type="term" value="P:signaling"/>
    <property type="evidence" value="ECO:0007669"/>
    <property type="project" value="TreeGrafter"/>
</dbReference>
<dbReference type="SUPFAM" id="SSF103657">
    <property type="entry name" value="BAR/IMD domain-like"/>
    <property type="match status" value="1"/>
</dbReference>
<keyword evidence="6" id="KW-0966">Cell projection</keyword>
<evidence type="ECO:0000256" key="7">
    <source>
        <dbReference type="ARBA" id="ARBA00023306"/>
    </source>
</evidence>
<dbReference type="SMART" id="SM00233">
    <property type="entry name" value="PH"/>
    <property type="match status" value="1"/>
</dbReference>
<evidence type="ECO:0000256" key="3">
    <source>
        <dbReference type="ARBA" id="ARBA00004262"/>
    </source>
</evidence>
<dbReference type="PANTHER" id="PTHR46415:SF2">
    <property type="entry name" value="BETA, PUTATIVE-RELATED"/>
    <property type="match status" value="1"/>
</dbReference>
<feature type="region of interest" description="Disordered" evidence="9">
    <location>
        <begin position="672"/>
        <end position="702"/>
    </location>
</feature>
<name>A0A814FBC8_9BILA</name>
<dbReference type="PROSITE" id="PS01179">
    <property type="entry name" value="PID"/>
    <property type="match status" value="1"/>
</dbReference>
<evidence type="ECO:0000256" key="1">
    <source>
        <dbReference type="ARBA" id="ARBA00004123"/>
    </source>
</evidence>
<dbReference type="GO" id="GO:0045335">
    <property type="term" value="C:phagocytic vesicle"/>
    <property type="evidence" value="ECO:0007669"/>
    <property type="project" value="UniProtKB-SubCell"/>
</dbReference>
<dbReference type="InterPro" id="IPR004148">
    <property type="entry name" value="BAR_dom"/>
</dbReference>
<dbReference type="GO" id="GO:0005634">
    <property type="term" value="C:nucleus"/>
    <property type="evidence" value="ECO:0007669"/>
    <property type="project" value="UniProtKB-SubCell"/>
</dbReference>